<comment type="cofactor">
    <cofactor evidence="1">
        <name>pyridoxal 5'-phosphate</name>
        <dbReference type="ChEBI" id="CHEBI:597326"/>
    </cofactor>
</comment>
<reference evidence="10" key="1">
    <citation type="journal article" date="2019" name="Int. J. Syst. Evol. Microbiol.">
        <title>The Global Catalogue of Microorganisms (GCM) 10K type strain sequencing project: providing services to taxonomists for standard genome sequencing and annotation.</title>
        <authorList>
            <consortium name="The Broad Institute Genomics Platform"/>
            <consortium name="The Broad Institute Genome Sequencing Center for Infectious Disease"/>
            <person name="Wu L."/>
            <person name="Ma J."/>
        </authorList>
    </citation>
    <scope>NUCLEOTIDE SEQUENCE [LARGE SCALE GENOMIC DNA]</scope>
    <source>
        <strain evidence="10">CGMCC 1.15043</strain>
    </source>
</reference>
<dbReference type="CDD" id="cd00609">
    <property type="entry name" value="AAT_like"/>
    <property type="match status" value="1"/>
</dbReference>
<proteinExistence type="inferred from homology"/>
<evidence type="ECO:0000256" key="1">
    <source>
        <dbReference type="ARBA" id="ARBA00001933"/>
    </source>
</evidence>
<keyword evidence="10" id="KW-1185">Reference proteome</keyword>
<dbReference type="CDD" id="cd07377">
    <property type="entry name" value="WHTH_GntR"/>
    <property type="match status" value="1"/>
</dbReference>
<organism evidence="9 10">
    <name type="scientific">Paenibacillus marchantiophytorum</name>
    <dbReference type="NCBI Taxonomy" id="1619310"/>
    <lineage>
        <taxon>Bacteria</taxon>
        <taxon>Bacillati</taxon>
        <taxon>Bacillota</taxon>
        <taxon>Bacilli</taxon>
        <taxon>Bacillales</taxon>
        <taxon>Paenibacillaceae</taxon>
        <taxon>Paenibacillus</taxon>
    </lineage>
</organism>
<evidence type="ECO:0000259" key="8">
    <source>
        <dbReference type="PROSITE" id="PS50949"/>
    </source>
</evidence>
<evidence type="ECO:0000256" key="4">
    <source>
        <dbReference type="ARBA" id="ARBA00022898"/>
    </source>
</evidence>
<dbReference type="InterPro" id="IPR004839">
    <property type="entry name" value="Aminotransferase_I/II_large"/>
</dbReference>
<evidence type="ECO:0000256" key="7">
    <source>
        <dbReference type="ARBA" id="ARBA00023163"/>
    </source>
</evidence>
<dbReference type="InterPro" id="IPR015421">
    <property type="entry name" value="PyrdxlP-dep_Trfase_major"/>
</dbReference>
<dbReference type="Proteomes" id="UP000615455">
    <property type="component" value="Unassembled WGS sequence"/>
</dbReference>
<evidence type="ECO:0000256" key="6">
    <source>
        <dbReference type="ARBA" id="ARBA00023125"/>
    </source>
</evidence>
<dbReference type="PROSITE" id="PS50949">
    <property type="entry name" value="HTH_GNTR"/>
    <property type="match status" value="1"/>
</dbReference>
<feature type="domain" description="HTH gntR-type" evidence="8">
    <location>
        <begin position="11"/>
        <end position="79"/>
    </location>
</feature>
<dbReference type="EMBL" id="BMHE01000001">
    <property type="protein sequence ID" value="GGI43668.1"/>
    <property type="molecule type" value="Genomic_DNA"/>
</dbReference>
<dbReference type="SMART" id="SM00345">
    <property type="entry name" value="HTH_GNTR"/>
    <property type="match status" value="1"/>
</dbReference>
<keyword evidence="6" id="KW-0238">DNA-binding</keyword>
<keyword evidence="7" id="KW-0804">Transcription</keyword>
<keyword evidence="5" id="KW-0805">Transcription regulation</keyword>
<dbReference type="PANTHER" id="PTHR46577:SF2">
    <property type="entry name" value="TRANSCRIPTIONAL REGULATORY PROTEIN"/>
    <property type="match status" value="1"/>
</dbReference>
<dbReference type="InterPro" id="IPR000524">
    <property type="entry name" value="Tscrpt_reg_HTH_GntR"/>
</dbReference>
<protein>
    <submittedName>
        <fullName evidence="9">GntR family transcriptional regulator</fullName>
    </submittedName>
</protein>
<dbReference type="InterPro" id="IPR051446">
    <property type="entry name" value="HTH_trans_reg/aminotransferase"/>
</dbReference>
<evidence type="ECO:0000256" key="2">
    <source>
        <dbReference type="ARBA" id="ARBA00005384"/>
    </source>
</evidence>
<dbReference type="Pfam" id="PF00392">
    <property type="entry name" value="GntR"/>
    <property type="match status" value="1"/>
</dbReference>
<evidence type="ECO:0000256" key="5">
    <source>
        <dbReference type="ARBA" id="ARBA00023015"/>
    </source>
</evidence>
<evidence type="ECO:0000256" key="3">
    <source>
        <dbReference type="ARBA" id="ARBA00022576"/>
    </source>
</evidence>
<comment type="similarity">
    <text evidence="2">In the C-terminal section; belongs to the class-I pyridoxal-phosphate-dependent aminotransferase family.</text>
</comment>
<gene>
    <name evidence="9" type="ORF">GCM10008018_03270</name>
</gene>
<dbReference type="SUPFAM" id="SSF46785">
    <property type="entry name" value="Winged helix' DNA-binding domain"/>
    <property type="match status" value="1"/>
</dbReference>
<dbReference type="Pfam" id="PF00155">
    <property type="entry name" value="Aminotran_1_2"/>
    <property type="match status" value="1"/>
</dbReference>
<dbReference type="InterPro" id="IPR036388">
    <property type="entry name" value="WH-like_DNA-bd_sf"/>
</dbReference>
<dbReference type="RefSeq" id="WP_189006628.1">
    <property type="nucleotide sequence ID" value="NZ_BMHE01000001.1"/>
</dbReference>
<dbReference type="InterPro" id="IPR036390">
    <property type="entry name" value="WH_DNA-bd_sf"/>
</dbReference>
<comment type="caution">
    <text evidence="9">The sequence shown here is derived from an EMBL/GenBank/DDBJ whole genome shotgun (WGS) entry which is preliminary data.</text>
</comment>
<dbReference type="Gene3D" id="1.10.10.10">
    <property type="entry name" value="Winged helix-like DNA-binding domain superfamily/Winged helix DNA-binding domain"/>
    <property type="match status" value="1"/>
</dbReference>
<keyword evidence="4" id="KW-0663">Pyridoxal phosphate</keyword>
<evidence type="ECO:0000313" key="9">
    <source>
        <dbReference type="EMBL" id="GGI43668.1"/>
    </source>
</evidence>
<name>A0ABQ2BR18_9BACL</name>
<dbReference type="SUPFAM" id="SSF53383">
    <property type="entry name" value="PLP-dependent transferases"/>
    <property type="match status" value="1"/>
</dbReference>
<accession>A0ABQ2BR18</accession>
<keyword evidence="3" id="KW-0032">Aminotransferase</keyword>
<keyword evidence="3" id="KW-0808">Transferase</keyword>
<dbReference type="Gene3D" id="3.90.1150.10">
    <property type="entry name" value="Aspartate Aminotransferase, domain 1"/>
    <property type="match status" value="1"/>
</dbReference>
<dbReference type="InterPro" id="IPR015422">
    <property type="entry name" value="PyrdxlP-dep_Trfase_small"/>
</dbReference>
<sequence length="481" mass="53835">MDWKPDFSSEIPLYVQIKDSIKLKISLGEWAVGTKIPAQRTLADQLGVNRSTVVTALSDLIDEGLLEGNTKGGTRVVNNAWNLLAASPPPDWSSYVQAGTYYPNQPAIQQINRAEFQEGIIRLGTGELSPDLLPSAQMKKIFEESSLNPFALGYEEPKGNLYLRKQITAYLQGIGIHTSPSAILIVSGALQALQLISIGLLQRGSSILLESPSYLYSIHVFQSSAMKLIGLPMDEEGVRTDHISRYKKGHNASLLYTIPSFHNPTGTLMTEARRQDLMTICADEGLPIIEDDAYRELWFDNPPPLPLKARDPNALVLYLGSLSKTLSPGLRIGWVVAPEPVIERLADIKMQNDYGSSSVSQWAAAEWLGRGLYQEHLVFVREQLQMRRDHTVQLLQTHFKDIAEWSVPAGGFYIWLRLTLDIPMHMLFERACKEGVLLNPGSIYSRHTGNYLRISYAYAKQEELEIGLKQLAILIKLLHRE</sequence>
<dbReference type="PRINTS" id="PR00035">
    <property type="entry name" value="HTHGNTR"/>
</dbReference>
<dbReference type="Gene3D" id="3.40.640.10">
    <property type="entry name" value="Type I PLP-dependent aspartate aminotransferase-like (Major domain)"/>
    <property type="match status" value="1"/>
</dbReference>
<evidence type="ECO:0000313" key="10">
    <source>
        <dbReference type="Proteomes" id="UP000615455"/>
    </source>
</evidence>
<dbReference type="PANTHER" id="PTHR46577">
    <property type="entry name" value="HTH-TYPE TRANSCRIPTIONAL REGULATORY PROTEIN GABR"/>
    <property type="match status" value="1"/>
</dbReference>
<dbReference type="InterPro" id="IPR015424">
    <property type="entry name" value="PyrdxlP-dep_Trfase"/>
</dbReference>